<organism evidence="2 3">
    <name type="scientific">Nonomuraea maheshkhaliensis</name>
    <dbReference type="NCBI Taxonomy" id="419590"/>
    <lineage>
        <taxon>Bacteria</taxon>
        <taxon>Bacillati</taxon>
        <taxon>Actinomycetota</taxon>
        <taxon>Actinomycetes</taxon>
        <taxon>Streptosporangiales</taxon>
        <taxon>Streptosporangiaceae</taxon>
        <taxon>Nonomuraea</taxon>
    </lineage>
</organism>
<keyword evidence="3" id="KW-1185">Reference proteome</keyword>
<dbReference type="Proteomes" id="UP001500064">
    <property type="component" value="Unassembled WGS sequence"/>
</dbReference>
<evidence type="ECO:0000313" key="2">
    <source>
        <dbReference type="EMBL" id="GAA1677534.1"/>
    </source>
</evidence>
<name>A0ABN2GVL9_9ACTN</name>
<protein>
    <submittedName>
        <fullName evidence="2">Uncharacterized protein</fullName>
    </submittedName>
</protein>
<evidence type="ECO:0000313" key="3">
    <source>
        <dbReference type="Proteomes" id="UP001500064"/>
    </source>
</evidence>
<sequence>MVSIAARCTGCTCRSTPMSRTSSAPVSVMPGAPAVPVRPITIDETNDRASRTQKPSSRYLRRRITAAMPAAPQMGTSHWNVPTEVASTRSIGSMRPSQPSIASSLSRRSQYTTRFESPTARA</sequence>
<reference evidence="2 3" key="1">
    <citation type="journal article" date="2019" name="Int. J. Syst. Evol. Microbiol.">
        <title>The Global Catalogue of Microorganisms (GCM) 10K type strain sequencing project: providing services to taxonomists for standard genome sequencing and annotation.</title>
        <authorList>
            <consortium name="The Broad Institute Genomics Platform"/>
            <consortium name="The Broad Institute Genome Sequencing Center for Infectious Disease"/>
            <person name="Wu L."/>
            <person name="Ma J."/>
        </authorList>
    </citation>
    <scope>NUCLEOTIDE SEQUENCE [LARGE SCALE GENOMIC DNA]</scope>
    <source>
        <strain evidence="2 3">JCM 13929</strain>
    </source>
</reference>
<comment type="caution">
    <text evidence="2">The sequence shown here is derived from an EMBL/GenBank/DDBJ whole genome shotgun (WGS) entry which is preliminary data.</text>
</comment>
<evidence type="ECO:0000256" key="1">
    <source>
        <dbReference type="SAM" id="MobiDB-lite"/>
    </source>
</evidence>
<proteinExistence type="predicted"/>
<dbReference type="EMBL" id="BAAAMU010000109">
    <property type="protein sequence ID" value="GAA1677534.1"/>
    <property type="molecule type" value="Genomic_DNA"/>
</dbReference>
<gene>
    <name evidence="2" type="ORF">GCM10009733_088120</name>
</gene>
<accession>A0ABN2GVL9</accession>
<feature type="region of interest" description="Disordered" evidence="1">
    <location>
        <begin position="87"/>
        <end position="122"/>
    </location>
</feature>
<feature type="compositionally biased region" description="Polar residues" evidence="1">
    <location>
        <begin position="87"/>
        <end position="116"/>
    </location>
</feature>